<evidence type="ECO:0000256" key="2">
    <source>
        <dbReference type="ARBA" id="ARBA00022723"/>
    </source>
</evidence>
<feature type="domain" description="4Fe-4S ferredoxin-type" evidence="5">
    <location>
        <begin position="118"/>
        <end position="150"/>
    </location>
</feature>
<protein>
    <submittedName>
        <fullName evidence="6">Sulfite reduction-associated complex DsrMKJOP iron-sulfur protein DsrO (=HmeA)</fullName>
    </submittedName>
</protein>
<feature type="domain" description="4Fe-4S ferredoxin-type" evidence="5">
    <location>
        <begin position="151"/>
        <end position="180"/>
    </location>
</feature>
<dbReference type="PROSITE" id="PS51379">
    <property type="entry name" value="4FE4S_FER_2"/>
    <property type="match status" value="3"/>
</dbReference>
<dbReference type="PANTHER" id="PTHR43177:SF3">
    <property type="entry name" value="PROTEIN NRFC HOMOLOG"/>
    <property type="match status" value="1"/>
</dbReference>
<sequence length="267" mass="28768">MKNSRREFLSKAAIAGTITIAPGVLLQRTAYAADAAVEATEVEAETTPDMNTSVSTRPLDQDVSNKNRWGMLIDTNKCAKGCTSCVDACNEENGLVSHGRPKTDVQYIRKVTLKSKSTGHELSLPLMCQHCETAPCVDVCPTGASFIRADGIALVDKHICIGCRYCMMACPYKARSFVHENVTNQKLTAPRGKGTVEACTMCVTRVDNGGIPACVEACSAENHNAMVFGDLKDPNSPISVELKKHGGKQLRSDLALNTGVRYQGLNE</sequence>
<reference evidence="6" key="1">
    <citation type="submission" date="2018-06" db="EMBL/GenBank/DDBJ databases">
        <authorList>
            <person name="Zhirakovskaya E."/>
        </authorList>
    </citation>
    <scope>NUCLEOTIDE SEQUENCE</scope>
</reference>
<name>A0A3B0WL94_9ZZZZ</name>
<proteinExistence type="predicted"/>
<evidence type="ECO:0000313" key="6">
    <source>
        <dbReference type="EMBL" id="VAW53310.1"/>
    </source>
</evidence>
<dbReference type="InterPro" id="IPR054822">
    <property type="entry name" value="DsrO-like"/>
</dbReference>
<keyword evidence="4" id="KW-0411">Iron-sulfur</keyword>
<organism evidence="6">
    <name type="scientific">hydrothermal vent metagenome</name>
    <dbReference type="NCBI Taxonomy" id="652676"/>
    <lineage>
        <taxon>unclassified sequences</taxon>
        <taxon>metagenomes</taxon>
        <taxon>ecological metagenomes</taxon>
    </lineage>
</organism>
<dbReference type="Pfam" id="PF13247">
    <property type="entry name" value="Fer4_11"/>
    <property type="match status" value="1"/>
</dbReference>
<dbReference type="AlphaFoldDB" id="A0A3B0WL94"/>
<keyword evidence="3" id="KW-0408">Iron</keyword>
<dbReference type="CDD" id="cd10551">
    <property type="entry name" value="PsrB"/>
    <property type="match status" value="1"/>
</dbReference>
<keyword evidence="2" id="KW-0479">Metal-binding</keyword>
<evidence type="ECO:0000256" key="4">
    <source>
        <dbReference type="ARBA" id="ARBA00023014"/>
    </source>
</evidence>
<dbReference type="InterPro" id="IPR050954">
    <property type="entry name" value="ET_IronSulfur_Cluster-Binding"/>
</dbReference>
<dbReference type="NCBIfam" id="NF045797">
    <property type="entry name" value="DsrO"/>
    <property type="match status" value="1"/>
</dbReference>
<accession>A0A3B0WL94</accession>
<evidence type="ECO:0000259" key="5">
    <source>
        <dbReference type="PROSITE" id="PS51379"/>
    </source>
</evidence>
<dbReference type="GO" id="GO:0051539">
    <property type="term" value="F:4 iron, 4 sulfur cluster binding"/>
    <property type="evidence" value="ECO:0007669"/>
    <property type="project" value="UniProtKB-KW"/>
</dbReference>
<dbReference type="InterPro" id="IPR006311">
    <property type="entry name" value="TAT_signal"/>
</dbReference>
<dbReference type="PROSITE" id="PS00198">
    <property type="entry name" value="4FE4S_FER_1"/>
    <property type="match status" value="1"/>
</dbReference>
<evidence type="ECO:0000256" key="3">
    <source>
        <dbReference type="ARBA" id="ARBA00023004"/>
    </source>
</evidence>
<dbReference type="InterPro" id="IPR017900">
    <property type="entry name" value="4Fe4S_Fe_S_CS"/>
</dbReference>
<dbReference type="SUPFAM" id="SSF54862">
    <property type="entry name" value="4Fe-4S ferredoxins"/>
    <property type="match status" value="1"/>
</dbReference>
<dbReference type="InterPro" id="IPR017896">
    <property type="entry name" value="4Fe4S_Fe-S-bd"/>
</dbReference>
<dbReference type="EMBL" id="UOFD01000060">
    <property type="protein sequence ID" value="VAW53310.1"/>
    <property type="molecule type" value="Genomic_DNA"/>
</dbReference>
<evidence type="ECO:0000256" key="1">
    <source>
        <dbReference type="ARBA" id="ARBA00022485"/>
    </source>
</evidence>
<dbReference type="Gene3D" id="3.30.70.20">
    <property type="match status" value="2"/>
</dbReference>
<dbReference type="PANTHER" id="PTHR43177">
    <property type="entry name" value="PROTEIN NRFC"/>
    <property type="match status" value="1"/>
</dbReference>
<keyword evidence="1" id="KW-0004">4Fe-4S</keyword>
<dbReference type="GO" id="GO:0046872">
    <property type="term" value="F:metal ion binding"/>
    <property type="evidence" value="ECO:0007669"/>
    <property type="project" value="UniProtKB-KW"/>
</dbReference>
<feature type="domain" description="4Fe-4S ferredoxin-type" evidence="5">
    <location>
        <begin position="69"/>
        <end position="100"/>
    </location>
</feature>
<dbReference type="PROSITE" id="PS51318">
    <property type="entry name" value="TAT"/>
    <property type="match status" value="1"/>
</dbReference>
<gene>
    <name evidence="6" type="ORF">MNBD_GAMMA06-872</name>
</gene>